<proteinExistence type="predicted"/>
<accession>A0A8X7BAT3</accession>
<organism evidence="2 3">
    <name type="scientific">Trichonephila clavipes</name>
    <name type="common">Golden silk orbweaver</name>
    <name type="synonym">Nephila clavipes</name>
    <dbReference type="NCBI Taxonomy" id="2585209"/>
    <lineage>
        <taxon>Eukaryota</taxon>
        <taxon>Metazoa</taxon>
        <taxon>Ecdysozoa</taxon>
        <taxon>Arthropoda</taxon>
        <taxon>Chelicerata</taxon>
        <taxon>Arachnida</taxon>
        <taxon>Araneae</taxon>
        <taxon>Araneomorphae</taxon>
        <taxon>Entelegynae</taxon>
        <taxon>Araneoidea</taxon>
        <taxon>Nephilidae</taxon>
        <taxon>Trichonephila</taxon>
    </lineage>
</organism>
<dbReference type="Proteomes" id="UP000887159">
    <property type="component" value="Unassembled WGS sequence"/>
</dbReference>
<gene>
    <name evidence="2" type="ORF">TNCV_4896681</name>
</gene>
<protein>
    <submittedName>
        <fullName evidence="2">Uncharacterized protein</fullName>
    </submittedName>
</protein>
<keyword evidence="3" id="KW-1185">Reference proteome</keyword>
<evidence type="ECO:0000256" key="1">
    <source>
        <dbReference type="SAM" id="MobiDB-lite"/>
    </source>
</evidence>
<reference evidence="2" key="1">
    <citation type="submission" date="2020-08" db="EMBL/GenBank/DDBJ databases">
        <title>Multicomponent nature underlies the extraordinary mechanical properties of spider dragline silk.</title>
        <authorList>
            <person name="Kono N."/>
            <person name="Nakamura H."/>
            <person name="Mori M."/>
            <person name="Yoshida Y."/>
            <person name="Ohtoshi R."/>
            <person name="Malay A.D."/>
            <person name="Moran D.A.P."/>
            <person name="Tomita M."/>
            <person name="Numata K."/>
            <person name="Arakawa K."/>
        </authorList>
    </citation>
    <scope>NUCLEOTIDE SEQUENCE</scope>
</reference>
<dbReference type="Gene3D" id="3.10.10.10">
    <property type="entry name" value="HIV Type 1 Reverse Transcriptase, subunit A, domain 1"/>
    <property type="match status" value="1"/>
</dbReference>
<evidence type="ECO:0000313" key="3">
    <source>
        <dbReference type="Proteomes" id="UP000887159"/>
    </source>
</evidence>
<sequence>MSYHKNTRKEDLINVLKAIGEQATSKKVIIQLKTKLEKSTAFKDDPDFVMNLLNYSVEDRQTEAQQQQRLVIKFRIDLSQVCEIETAILLPSKVFEFLKNESEEAGSTDASCNPVCLQNETDRENHVGVSGGVANSEKQIDEWLEQGIIRESCSDFSSPVVIGQQEDARAEWENVPPKTEKSSISERRFGSNRGDSVRKQEAMNFALMREEE</sequence>
<feature type="region of interest" description="Disordered" evidence="1">
    <location>
        <begin position="167"/>
        <end position="198"/>
    </location>
</feature>
<dbReference type="AlphaFoldDB" id="A0A8X7BAT3"/>
<evidence type="ECO:0000313" key="2">
    <source>
        <dbReference type="EMBL" id="GFY23987.1"/>
    </source>
</evidence>
<dbReference type="EMBL" id="BMAU01021368">
    <property type="protein sequence ID" value="GFY23987.1"/>
    <property type="molecule type" value="Genomic_DNA"/>
</dbReference>
<comment type="caution">
    <text evidence="2">The sequence shown here is derived from an EMBL/GenBank/DDBJ whole genome shotgun (WGS) entry which is preliminary data.</text>
</comment>
<name>A0A8X7BAT3_TRICX</name>